<evidence type="ECO:0000313" key="2">
    <source>
        <dbReference type="Proteomes" id="UP000783742"/>
    </source>
</evidence>
<evidence type="ECO:0000313" key="1">
    <source>
        <dbReference type="EMBL" id="MBU5669525.1"/>
    </source>
</evidence>
<name>A0ABS6FJZ1_9FIRM</name>
<dbReference type="EMBL" id="JAHLQO010000004">
    <property type="protein sequence ID" value="MBU5669525.1"/>
    <property type="molecule type" value="Genomic_DNA"/>
</dbReference>
<organism evidence="1 2">
    <name type="scientific">Peptoniphilus ovalis</name>
    <dbReference type="NCBI Taxonomy" id="2841503"/>
    <lineage>
        <taxon>Bacteria</taxon>
        <taxon>Bacillati</taxon>
        <taxon>Bacillota</taxon>
        <taxon>Tissierellia</taxon>
        <taxon>Tissierellales</taxon>
        <taxon>Peptoniphilaceae</taxon>
        <taxon>Peptoniphilus</taxon>
    </lineage>
</organism>
<accession>A0ABS6FJZ1</accession>
<sequence length="77" mass="8818">MENIQEFIKRCLTELKNPENERDAILILEGLDIDVITNGVPPEIDVAYQLHNIGEDDIVEIYINPLIAELDNGREKE</sequence>
<dbReference type="RefSeq" id="WP_216549357.1">
    <property type="nucleotide sequence ID" value="NZ_JAHLQO010000004.1"/>
</dbReference>
<gene>
    <name evidence="1" type="ORF">KQI68_06690</name>
</gene>
<keyword evidence="2" id="KW-1185">Reference proteome</keyword>
<dbReference type="Proteomes" id="UP000783742">
    <property type="component" value="Unassembled WGS sequence"/>
</dbReference>
<proteinExistence type="predicted"/>
<protein>
    <submittedName>
        <fullName evidence="1">Uncharacterized protein</fullName>
    </submittedName>
</protein>
<reference evidence="1 2" key="1">
    <citation type="submission" date="2021-06" db="EMBL/GenBank/DDBJ databases">
        <authorList>
            <person name="Sun Q."/>
            <person name="Li D."/>
        </authorList>
    </citation>
    <scope>NUCLEOTIDE SEQUENCE [LARGE SCALE GENOMIC DNA]</scope>
    <source>
        <strain evidence="1 2">MSJ-1</strain>
    </source>
</reference>
<comment type="caution">
    <text evidence="1">The sequence shown here is derived from an EMBL/GenBank/DDBJ whole genome shotgun (WGS) entry which is preliminary data.</text>
</comment>